<dbReference type="SMART" id="SM00490">
    <property type="entry name" value="HELICc"/>
    <property type="match status" value="1"/>
</dbReference>
<dbReference type="Gene3D" id="2.130.10.30">
    <property type="entry name" value="Regulator of chromosome condensation 1/beta-lactamase-inhibitor protein II"/>
    <property type="match status" value="1"/>
</dbReference>
<feature type="repeat" description="RCC1" evidence="5">
    <location>
        <begin position="982"/>
        <end position="1020"/>
    </location>
</feature>
<keyword evidence="2" id="KW-0378">Hydrolase</keyword>
<evidence type="ECO:0000256" key="7">
    <source>
        <dbReference type="SAM" id="Phobius"/>
    </source>
</evidence>
<name>A0A1Q9CMU8_SYMMI</name>
<evidence type="ECO:0000256" key="3">
    <source>
        <dbReference type="ARBA" id="ARBA00022806"/>
    </source>
</evidence>
<feature type="region of interest" description="Disordered" evidence="6">
    <location>
        <begin position="602"/>
        <end position="621"/>
    </location>
</feature>
<dbReference type="PANTHER" id="PTHR47961">
    <property type="entry name" value="DNA POLYMERASE THETA, PUTATIVE (AFU_ORTHOLOGUE AFUA_1G05260)-RELATED"/>
    <property type="match status" value="1"/>
</dbReference>
<dbReference type="SUPFAM" id="SSF50985">
    <property type="entry name" value="RCC1/BLIP-II"/>
    <property type="match status" value="1"/>
</dbReference>
<dbReference type="AlphaFoldDB" id="A0A1Q9CMU8"/>
<accession>A0A1Q9CMU8</accession>
<evidence type="ECO:0000259" key="8">
    <source>
        <dbReference type="PROSITE" id="PS51194"/>
    </source>
</evidence>
<dbReference type="Proteomes" id="UP000186817">
    <property type="component" value="Unassembled WGS sequence"/>
</dbReference>
<proteinExistence type="predicted"/>
<keyword evidence="7" id="KW-0812">Transmembrane</keyword>
<dbReference type="InterPro" id="IPR009091">
    <property type="entry name" value="RCC1/BLIP-II"/>
</dbReference>
<feature type="compositionally biased region" description="Acidic residues" evidence="6">
    <location>
        <begin position="555"/>
        <end position="564"/>
    </location>
</feature>
<dbReference type="InterPro" id="IPR050474">
    <property type="entry name" value="Hel308_SKI2-like"/>
</dbReference>
<dbReference type="PROSITE" id="PS51194">
    <property type="entry name" value="HELICASE_CTER"/>
    <property type="match status" value="1"/>
</dbReference>
<feature type="compositionally biased region" description="Basic and acidic residues" evidence="6">
    <location>
        <begin position="510"/>
        <end position="531"/>
    </location>
</feature>
<dbReference type="PANTHER" id="PTHR47961:SF13">
    <property type="entry name" value="ACTIVATING SIGNAL COINTEGRATOR 1 COMPLEX SUBUNIT 3"/>
    <property type="match status" value="1"/>
</dbReference>
<sequence>MEHSAFVNRIVALSATLPNYQDVASFLRVEGETNRVKHIAKLNEICYEAVVEQVRKGHQVMVFVHSRGDTFKTASALAQMAQDNNHQGHFDMRTHMQYAYYHQQAGMLRSDRTLTEKMFLAGVIPVLCCTATLAWGVNLPARSVIIKGTSIFDSQAGGYKDLGILDVQQIFGRAGRPGFDTQGHATLYDYDHWGRRDCATGSCGGVRCKIFAEDDYNVSSIFAKPKNESNRESGTEEDKILKEFFGGLCDLDLLRAEKMTQCCNLTTYLRAFHIEDISRNRHPMYDPLLHQAIVQVLMQKLSGRTEYEVALMRIEAASQSQYLHLEQRAQGEGLNIAREYGKPTNELNEKARANLHLRASYSSAKSTQVANRLKLVQDEEQAARSEARLEIHAAEVNKYTAQNDAWRDRMTNEAAHQQFINQLHKEFRIGSIHESMAVQRMEEARLPHDYVFSKFNSADDSLYQLCTRNPALPLRLAQPNATEVAVLPEEIAFPLKAGYERMNETFHGLKDNVDLGGRGLRDLHGNDRPPGDEYDDDDDDDDDKPPGGKPPPEPGEGEELEYYPDPEPGGDLPIGALVDDRAIDDIGDKILARAAARQPFRFEDVQSEQASSSGKDPGGNVDNEQIKAWVLGCQHVAADKIQKFPFLAEYFADVSVVRHGTNFAVTEADTEKNGVRLSVSTPAIDMIQAQNQNFFNAAYVINNMEVPYVQFRITRTVGWYKINQDYYSKMPGTATQGLRACQLIALPGRFLYKGNPPPIINNVHDVAALLRTLPPGIEHPLAFAMNSLQAFSVALHVLHRYVNYKDYEGTSLYQWSTFERPEYGMTVHDYLSVHIEKAPSELARSGLSKPPLLRAADLLINHNRKTLCREHVRQLSYSKRLLVDGYTSTAFSGNRRIGALKQNKRLLQFGLNAKRQRDVPTHVGAVLAVSAGVSHTCAMTSDGRLVCFGKNDCGQCDVPTDLGAVVAVSAGRHHTCAVRSDQQLVCFGNDADGQCDVPTDLGAVVAVSAGEDHTCAMTSDGQLVCFGGNNRGQCDVPTGLG</sequence>
<dbReference type="Pfam" id="PF00271">
    <property type="entry name" value="Helicase_C"/>
    <property type="match status" value="1"/>
</dbReference>
<dbReference type="GO" id="GO:0005524">
    <property type="term" value="F:ATP binding"/>
    <property type="evidence" value="ECO:0007669"/>
    <property type="project" value="UniProtKB-KW"/>
</dbReference>
<dbReference type="InterPro" id="IPR000408">
    <property type="entry name" value="Reg_chr_condens"/>
</dbReference>
<dbReference type="SUPFAM" id="SSF52540">
    <property type="entry name" value="P-loop containing nucleoside triphosphate hydrolases"/>
    <property type="match status" value="1"/>
</dbReference>
<dbReference type="InterPro" id="IPR027417">
    <property type="entry name" value="P-loop_NTPase"/>
</dbReference>
<protein>
    <submittedName>
        <fullName evidence="9">Activating signal cointegrator 1 complex subunit 3</fullName>
    </submittedName>
</protein>
<feature type="repeat" description="RCC1" evidence="5">
    <location>
        <begin position="943"/>
        <end position="981"/>
    </location>
</feature>
<keyword evidence="7" id="KW-1133">Transmembrane helix</keyword>
<evidence type="ECO:0000256" key="4">
    <source>
        <dbReference type="ARBA" id="ARBA00022840"/>
    </source>
</evidence>
<organism evidence="9 10">
    <name type="scientific">Symbiodinium microadriaticum</name>
    <name type="common">Dinoflagellate</name>
    <name type="synonym">Zooxanthella microadriatica</name>
    <dbReference type="NCBI Taxonomy" id="2951"/>
    <lineage>
        <taxon>Eukaryota</taxon>
        <taxon>Sar</taxon>
        <taxon>Alveolata</taxon>
        <taxon>Dinophyceae</taxon>
        <taxon>Suessiales</taxon>
        <taxon>Symbiodiniaceae</taxon>
        <taxon>Symbiodinium</taxon>
    </lineage>
</organism>
<keyword evidence="10" id="KW-1185">Reference proteome</keyword>
<gene>
    <name evidence="9" type="primary">ascc3</name>
    <name evidence="9" type="ORF">AK812_SmicGene34914</name>
</gene>
<dbReference type="Pfam" id="PF13540">
    <property type="entry name" value="RCC1_2"/>
    <property type="match status" value="3"/>
</dbReference>
<dbReference type="InterPro" id="IPR001650">
    <property type="entry name" value="Helicase_C-like"/>
</dbReference>
<feature type="transmembrane region" description="Helical" evidence="7">
    <location>
        <begin position="118"/>
        <end position="137"/>
    </location>
</feature>
<keyword evidence="3" id="KW-0347">Helicase</keyword>
<feature type="region of interest" description="Disordered" evidence="6">
    <location>
        <begin position="510"/>
        <end position="575"/>
    </location>
</feature>
<dbReference type="CDD" id="cd18795">
    <property type="entry name" value="SF2_C_Ski2"/>
    <property type="match status" value="1"/>
</dbReference>
<dbReference type="EMBL" id="LSRX01001057">
    <property type="protein sequence ID" value="OLP84236.1"/>
    <property type="molecule type" value="Genomic_DNA"/>
</dbReference>
<dbReference type="GO" id="GO:0016787">
    <property type="term" value="F:hydrolase activity"/>
    <property type="evidence" value="ECO:0007669"/>
    <property type="project" value="UniProtKB-KW"/>
</dbReference>
<keyword evidence="1" id="KW-0547">Nucleotide-binding</keyword>
<keyword evidence="7" id="KW-0472">Membrane</keyword>
<dbReference type="OrthoDB" id="426154at2759"/>
<evidence type="ECO:0000256" key="2">
    <source>
        <dbReference type="ARBA" id="ARBA00022801"/>
    </source>
</evidence>
<dbReference type="PROSITE" id="PS50012">
    <property type="entry name" value="RCC1_3"/>
    <property type="match status" value="2"/>
</dbReference>
<evidence type="ECO:0000256" key="5">
    <source>
        <dbReference type="PROSITE-ProRule" id="PRU00235"/>
    </source>
</evidence>
<evidence type="ECO:0000256" key="6">
    <source>
        <dbReference type="SAM" id="MobiDB-lite"/>
    </source>
</evidence>
<keyword evidence="4" id="KW-0067">ATP-binding</keyword>
<evidence type="ECO:0000313" key="10">
    <source>
        <dbReference type="Proteomes" id="UP000186817"/>
    </source>
</evidence>
<reference evidence="9 10" key="1">
    <citation type="submission" date="2016-02" db="EMBL/GenBank/DDBJ databases">
        <title>Genome analysis of coral dinoflagellate symbionts highlights evolutionary adaptations to a symbiotic lifestyle.</title>
        <authorList>
            <person name="Aranda M."/>
            <person name="Li Y."/>
            <person name="Liew Y.J."/>
            <person name="Baumgarten S."/>
            <person name="Simakov O."/>
            <person name="Wilson M."/>
            <person name="Piel J."/>
            <person name="Ashoor H."/>
            <person name="Bougouffa S."/>
            <person name="Bajic V.B."/>
            <person name="Ryu T."/>
            <person name="Ravasi T."/>
            <person name="Bayer T."/>
            <person name="Micklem G."/>
            <person name="Kim H."/>
            <person name="Bhak J."/>
            <person name="Lajeunesse T.C."/>
            <person name="Voolstra C.R."/>
        </authorList>
    </citation>
    <scope>NUCLEOTIDE SEQUENCE [LARGE SCALE GENOMIC DNA]</scope>
    <source>
        <strain evidence="9 10">CCMP2467</strain>
    </source>
</reference>
<dbReference type="Gene3D" id="3.40.50.300">
    <property type="entry name" value="P-loop containing nucleotide triphosphate hydrolases"/>
    <property type="match status" value="1"/>
</dbReference>
<feature type="compositionally biased region" description="Acidic residues" evidence="6">
    <location>
        <begin position="532"/>
        <end position="543"/>
    </location>
</feature>
<evidence type="ECO:0000313" key="9">
    <source>
        <dbReference type="EMBL" id="OLP84236.1"/>
    </source>
</evidence>
<comment type="caution">
    <text evidence="9">The sequence shown here is derived from an EMBL/GenBank/DDBJ whole genome shotgun (WGS) entry which is preliminary data.</text>
</comment>
<feature type="domain" description="Helicase C-terminal" evidence="8">
    <location>
        <begin position="41"/>
        <end position="241"/>
    </location>
</feature>
<dbReference type="GO" id="GO:0004386">
    <property type="term" value="F:helicase activity"/>
    <property type="evidence" value="ECO:0007669"/>
    <property type="project" value="UniProtKB-KW"/>
</dbReference>
<evidence type="ECO:0000256" key="1">
    <source>
        <dbReference type="ARBA" id="ARBA00022741"/>
    </source>
</evidence>